<sequence length="150" mass="16327">MVELAGFPEIAILSLLYYRAGGTAGVSTDDFTDTDDNNNDDKVDDSTSINRESGNNIEFNNDPNAIGVDSIFLNSTDNWGCGCGMKHCGKSSCFVVLPSLNDNKYNSKNPFSPRCSTTLEQVLNSLSKLCLDSNMCATFAAKETREEKNN</sequence>
<accession>A0A7S2ED52</accession>
<proteinExistence type="predicted"/>
<protein>
    <submittedName>
        <fullName evidence="2">Uncharacterized protein</fullName>
    </submittedName>
</protein>
<dbReference type="AlphaFoldDB" id="A0A7S2ED52"/>
<evidence type="ECO:0000313" key="2">
    <source>
        <dbReference type="EMBL" id="CAD9328529.1"/>
    </source>
</evidence>
<evidence type="ECO:0000256" key="1">
    <source>
        <dbReference type="SAM" id="MobiDB-lite"/>
    </source>
</evidence>
<feature type="region of interest" description="Disordered" evidence="1">
    <location>
        <begin position="28"/>
        <end position="56"/>
    </location>
</feature>
<organism evidence="2">
    <name type="scientific">Ditylum brightwellii</name>
    <dbReference type="NCBI Taxonomy" id="49249"/>
    <lineage>
        <taxon>Eukaryota</taxon>
        <taxon>Sar</taxon>
        <taxon>Stramenopiles</taxon>
        <taxon>Ochrophyta</taxon>
        <taxon>Bacillariophyta</taxon>
        <taxon>Mediophyceae</taxon>
        <taxon>Lithodesmiophycidae</taxon>
        <taxon>Lithodesmiales</taxon>
        <taxon>Lithodesmiaceae</taxon>
        <taxon>Ditylum</taxon>
    </lineage>
</organism>
<gene>
    <name evidence="2" type="ORF">DBRI1063_LOCUS10269</name>
</gene>
<dbReference type="EMBL" id="HBGN01015980">
    <property type="protein sequence ID" value="CAD9328529.1"/>
    <property type="molecule type" value="Transcribed_RNA"/>
</dbReference>
<reference evidence="2" key="1">
    <citation type="submission" date="2021-01" db="EMBL/GenBank/DDBJ databases">
        <authorList>
            <person name="Corre E."/>
            <person name="Pelletier E."/>
            <person name="Niang G."/>
            <person name="Scheremetjew M."/>
            <person name="Finn R."/>
            <person name="Kale V."/>
            <person name="Holt S."/>
            <person name="Cochrane G."/>
            <person name="Meng A."/>
            <person name="Brown T."/>
            <person name="Cohen L."/>
        </authorList>
    </citation>
    <scope>NUCLEOTIDE SEQUENCE</scope>
    <source>
        <strain evidence="2">Pop2</strain>
    </source>
</reference>
<name>A0A7S2ED52_9STRA</name>